<dbReference type="AlphaFoldDB" id="A0A5C8ZD35"/>
<reference evidence="3 4" key="1">
    <citation type="submission" date="2019-07" db="EMBL/GenBank/DDBJ databases">
        <title>Quadrisphaera sp. strain DD2A genome sequencing and assembly.</title>
        <authorList>
            <person name="Kim I."/>
        </authorList>
    </citation>
    <scope>NUCLEOTIDE SEQUENCE [LARGE SCALE GENOMIC DNA]</scope>
    <source>
        <strain evidence="3 4">DD2A</strain>
    </source>
</reference>
<proteinExistence type="predicted"/>
<dbReference type="OrthoDB" id="5195184at2"/>
<evidence type="ECO:0000256" key="2">
    <source>
        <dbReference type="SAM" id="Phobius"/>
    </source>
</evidence>
<keyword evidence="4" id="KW-1185">Reference proteome</keyword>
<keyword evidence="2" id="KW-0472">Membrane</keyword>
<feature type="transmembrane region" description="Helical" evidence="2">
    <location>
        <begin position="6"/>
        <end position="28"/>
    </location>
</feature>
<keyword evidence="2" id="KW-0812">Transmembrane</keyword>
<name>A0A5C8ZD35_9ACTN</name>
<accession>A0A5C8ZD35</accession>
<keyword evidence="2" id="KW-1133">Transmembrane helix</keyword>
<dbReference type="RefSeq" id="WP_147926437.1">
    <property type="nucleotide sequence ID" value="NZ_VKAC01000006.1"/>
</dbReference>
<evidence type="ECO:0000313" key="3">
    <source>
        <dbReference type="EMBL" id="TXR56005.1"/>
    </source>
</evidence>
<protein>
    <submittedName>
        <fullName evidence="3">Uncharacterized protein</fullName>
    </submittedName>
</protein>
<dbReference type="Proteomes" id="UP000321234">
    <property type="component" value="Unassembled WGS sequence"/>
</dbReference>
<evidence type="ECO:0000313" key="4">
    <source>
        <dbReference type="Proteomes" id="UP000321234"/>
    </source>
</evidence>
<organism evidence="3 4">
    <name type="scientific">Quadrisphaera setariae</name>
    <dbReference type="NCBI Taxonomy" id="2593304"/>
    <lineage>
        <taxon>Bacteria</taxon>
        <taxon>Bacillati</taxon>
        <taxon>Actinomycetota</taxon>
        <taxon>Actinomycetes</taxon>
        <taxon>Kineosporiales</taxon>
        <taxon>Kineosporiaceae</taxon>
        <taxon>Quadrisphaera</taxon>
    </lineage>
</organism>
<comment type="caution">
    <text evidence="3">The sequence shown here is derived from an EMBL/GenBank/DDBJ whole genome shotgun (WGS) entry which is preliminary data.</text>
</comment>
<evidence type="ECO:0000256" key="1">
    <source>
        <dbReference type="SAM" id="MobiDB-lite"/>
    </source>
</evidence>
<sequence length="61" mass="6832">MSTGIVGFVLWGTIIVIALFLALVARAASKERREGPKKHLREPVLKGWDQVVPPGQERPRR</sequence>
<feature type="region of interest" description="Disordered" evidence="1">
    <location>
        <begin position="29"/>
        <end position="61"/>
    </location>
</feature>
<dbReference type="EMBL" id="VKAC01000006">
    <property type="protein sequence ID" value="TXR56005.1"/>
    <property type="molecule type" value="Genomic_DNA"/>
</dbReference>
<gene>
    <name evidence="3" type="ORF">FMM08_11135</name>
</gene>